<name>A0A915JAB4_ROMCU</name>
<dbReference type="WBParaSite" id="nRc.2.0.1.t22621-RA">
    <property type="protein sequence ID" value="nRc.2.0.1.t22621-RA"/>
    <property type="gene ID" value="nRc.2.0.1.g22621"/>
</dbReference>
<dbReference type="AlphaFoldDB" id="A0A915JAB4"/>
<dbReference type="Proteomes" id="UP000887565">
    <property type="component" value="Unplaced"/>
</dbReference>
<keyword evidence="1" id="KW-1185">Reference proteome</keyword>
<organism evidence="1 2">
    <name type="scientific">Romanomermis culicivorax</name>
    <name type="common">Nematode worm</name>
    <dbReference type="NCBI Taxonomy" id="13658"/>
    <lineage>
        <taxon>Eukaryota</taxon>
        <taxon>Metazoa</taxon>
        <taxon>Ecdysozoa</taxon>
        <taxon>Nematoda</taxon>
        <taxon>Enoplea</taxon>
        <taxon>Dorylaimia</taxon>
        <taxon>Mermithida</taxon>
        <taxon>Mermithoidea</taxon>
        <taxon>Mermithidae</taxon>
        <taxon>Romanomermis</taxon>
    </lineage>
</organism>
<evidence type="ECO:0000313" key="2">
    <source>
        <dbReference type="WBParaSite" id="nRc.2.0.1.t22621-RA"/>
    </source>
</evidence>
<sequence>MTTSAQMLWAIAQQQPLAATTNLPTMVANTFGETMYLVNDDSIIEALPFPMATAPWSLKIGVLREIRLWRGLALTSPLRSRYCWTGTMKNNAAQLAKVVKFGFKDKLFFAYQKISILQHQKQNLECKLNKAVQIANQFKTYMIHQSGHWLSIYRKWFFCQRRFTFDVH</sequence>
<proteinExistence type="predicted"/>
<accession>A0A915JAB4</accession>
<evidence type="ECO:0000313" key="1">
    <source>
        <dbReference type="Proteomes" id="UP000887565"/>
    </source>
</evidence>
<reference evidence="2" key="1">
    <citation type="submission" date="2022-11" db="UniProtKB">
        <authorList>
            <consortium name="WormBaseParasite"/>
        </authorList>
    </citation>
    <scope>IDENTIFICATION</scope>
</reference>
<protein>
    <submittedName>
        <fullName evidence="2">Uncharacterized protein</fullName>
    </submittedName>
</protein>